<accession>A0A1H7A805</accession>
<dbReference type="PANTHER" id="PTHR22916">
    <property type="entry name" value="GLYCOSYLTRANSFERASE"/>
    <property type="match status" value="1"/>
</dbReference>
<keyword evidence="2" id="KW-0808">Transferase</keyword>
<dbReference type="InterPro" id="IPR001173">
    <property type="entry name" value="Glyco_trans_2-like"/>
</dbReference>
<dbReference type="STRING" id="1416801.SAMN05192553_106100"/>
<dbReference type="PANTHER" id="PTHR22916:SF3">
    <property type="entry name" value="UDP-GLCNAC:BETAGAL BETA-1,3-N-ACETYLGLUCOSAMINYLTRANSFERASE-LIKE PROTEIN 1"/>
    <property type="match status" value="1"/>
</dbReference>
<reference evidence="3" key="1">
    <citation type="submission" date="2016-10" db="EMBL/GenBank/DDBJ databases">
        <authorList>
            <person name="Varghese N."/>
            <person name="Submissions S."/>
        </authorList>
    </citation>
    <scope>NUCLEOTIDE SEQUENCE [LARGE SCALE GENOMIC DNA]</scope>
    <source>
        <strain evidence="3">IBRC-M 10761</strain>
    </source>
</reference>
<protein>
    <submittedName>
        <fullName evidence="2">Glycosyl transferase family 2</fullName>
    </submittedName>
</protein>
<dbReference type="Pfam" id="PF00535">
    <property type="entry name" value="Glycos_transf_2"/>
    <property type="match status" value="1"/>
</dbReference>
<feature type="domain" description="Glycosyltransferase 2-like" evidence="1">
    <location>
        <begin position="12"/>
        <end position="134"/>
    </location>
</feature>
<dbReference type="GO" id="GO:0016758">
    <property type="term" value="F:hexosyltransferase activity"/>
    <property type="evidence" value="ECO:0007669"/>
    <property type="project" value="UniProtKB-ARBA"/>
</dbReference>
<dbReference type="AlphaFoldDB" id="A0A1H7A805"/>
<sequence length="295" mass="33545">MANRSEDVPLVSVCVISYNHEKFIEAALDGILRQQVAFNVQLVISDDCSSDRTAQIIQKMSESLGSKMDVEVYYQSQNLGVIANFIFALKKCTGKYIAICEGDDFWTDAEKLARQAVLLEENPELAGSFHRVAVHYEGKPYLTGEYGSAVAPILATKDLISEKSLMHTSSLFFRREALVFPNWYGTMLSGDFALASILSAYGPFKRIDRCMSTYRVHDTGITNSDAYNRNNVSLKIRILIHLNEFHGFRYSSEFESVIQELQAKKERKPGVVKSIRRRLKIGLLFKRVTYWLQRV</sequence>
<dbReference type="Gene3D" id="3.90.550.10">
    <property type="entry name" value="Spore Coat Polysaccharide Biosynthesis Protein SpsA, Chain A"/>
    <property type="match status" value="1"/>
</dbReference>
<proteinExistence type="predicted"/>
<evidence type="ECO:0000259" key="1">
    <source>
        <dbReference type="Pfam" id="PF00535"/>
    </source>
</evidence>
<dbReference type="EMBL" id="FNZH01000006">
    <property type="protein sequence ID" value="SEJ61721.1"/>
    <property type="molecule type" value="Genomic_DNA"/>
</dbReference>
<keyword evidence="3" id="KW-1185">Reference proteome</keyword>
<gene>
    <name evidence="2" type="ORF">SAMN05192553_106100</name>
</gene>
<dbReference type="InterPro" id="IPR029044">
    <property type="entry name" value="Nucleotide-diphossugar_trans"/>
</dbReference>
<dbReference type="SUPFAM" id="SSF53448">
    <property type="entry name" value="Nucleotide-diphospho-sugar transferases"/>
    <property type="match status" value="1"/>
</dbReference>
<dbReference type="Proteomes" id="UP000199403">
    <property type="component" value="Unassembled WGS sequence"/>
</dbReference>
<evidence type="ECO:0000313" key="3">
    <source>
        <dbReference type="Proteomes" id="UP000199403"/>
    </source>
</evidence>
<name>A0A1H7A805_9BACT</name>
<organism evidence="2 3">
    <name type="scientific">Cyclobacterium xiamenense</name>
    <dbReference type="NCBI Taxonomy" id="1297121"/>
    <lineage>
        <taxon>Bacteria</taxon>
        <taxon>Pseudomonadati</taxon>
        <taxon>Bacteroidota</taxon>
        <taxon>Cytophagia</taxon>
        <taxon>Cytophagales</taxon>
        <taxon>Cyclobacteriaceae</taxon>
        <taxon>Cyclobacterium</taxon>
    </lineage>
</organism>
<evidence type="ECO:0000313" key="2">
    <source>
        <dbReference type="EMBL" id="SEJ61721.1"/>
    </source>
</evidence>